<dbReference type="RefSeq" id="XP_003171246.1">
    <property type="nucleotide sequence ID" value="XM_003171198.1"/>
</dbReference>
<evidence type="ECO:0000313" key="2">
    <source>
        <dbReference type="EMBL" id="EFR04238.1"/>
    </source>
</evidence>
<keyword evidence="1" id="KW-0812">Transmembrane</keyword>
<reference evidence="3" key="1">
    <citation type="journal article" date="2012" name="MBio">
        <title>Comparative genome analysis of Trichophyton rubrum and related dermatophytes reveals candidate genes involved in infection.</title>
        <authorList>
            <person name="Martinez D.A."/>
            <person name="Oliver B.G."/>
            <person name="Graeser Y."/>
            <person name="Goldberg J.M."/>
            <person name="Li W."/>
            <person name="Martinez-Rossi N.M."/>
            <person name="Monod M."/>
            <person name="Shelest E."/>
            <person name="Barton R.C."/>
            <person name="Birch E."/>
            <person name="Brakhage A.A."/>
            <person name="Chen Z."/>
            <person name="Gurr S.J."/>
            <person name="Heiman D."/>
            <person name="Heitman J."/>
            <person name="Kosti I."/>
            <person name="Rossi A."/>
            <person name="Saif S."/>
            <person name="Samalova M."/>
            <person name="Saunders C.W."/>
            <person name="Shea T."/>
            <person name="Summerbell R.C."/>
            <person name="Xu J."/>
            <person name="Young S."/>
            <person name="Zeng Q."/>
            <person name="Birren B.W."/>
            <person name="Cuomo C.A."/>
            <person name="White T.C."/>
        </authorList>
    </citation>
    <scope>NUCLEOTIDE SEQUENCE [LARGE SCALE GENOMIC DNA]</scope>
    <source>
        <strain evidence="3">ATCC MYA-4604 / CBS 118893</strain>
    </source>
</reference>
<evidence type="ECO:0000256" key="1">
    <source>
        <dbReference type="SAM" id="Phobius"/>
    </source>
</evidence>
<evidence type="ECO:0008006" key="4">
    <source>
        <dbReference type="Google" id="ProtNLM"/>
    </source>
</evidence>
<dbReference type="HOGENOM" id="CLU_1510224_0_0_1"/>
<dbReference type="VEuPathDB" id="FungiDB:MGYG_07245"/>
<name>E4V2H3_ARTGP</name>
<dbReference type="EMBL" id="DS989827">
    <property type="protein sequence ID" value="EFR04238.1"/>
    <property type="molecule type" value="Genomic_DNA"/>
</dbReference>
<sequence length="178" mass="19727">MPDQPPTYVEYPPDESIVLSKIEEQLCQRSMRGVSAQECHVHSSESLLGVDLHIITRRKCSIIKYATFAIVAAASGVISAVFTVRQSWQSVTSKTHQSKNAIQLSQEAQRSVEREGLEGRENVSSLSSCCHELNLLEQQHCPLSSSQVLVNESWGLELAWVKVSDPGAILREIVGIFH</sequence>
<dbReference type="Proteomes" id="UP000002669">
    <property type="component" value="Unassembled WGS sequence"/>
</dbReference>
<dbReference type="AlphaFoldDB" id="E4V2H3"/>
<organism evidence="3">
    <name type="scientific">Arthroderma gypseum (strain ATCC MYA-4604 / CBS 118893)</name>
    <name type="common">Microsporum gypseum</name>
    <dbReference type="NCBI Taxonomy" id="535722"/>
    <lineage>
        <taxon>Eukaryota</taxon>
        <taxon>Fungi</taxon>
        <taxon>Dikarya</taxon>
        <taxon>Ascomycota</taxon>
        <taxon>Pezizomycotina</taxon>
        <taxon>Eurotiomycetes</taxon>
        <taxon>Eurotiomycetidae</taxon>
        <taxon>Onygenales</taxon>
        <taxon>Arthrodermataceae</taxon>
        <taxon>Nannizzia</taxon>
    </lineage>
</organism>
<evidence type="ECO:0000313" key="3">
    <source>
        <dbReference type="Proteomes" id="UP000002669"/>
    </source>
</evidence>
<keyword evidence="1" id="KW-0472">Membrane</keyword>
<proteinExistence type="predicted"/>
<keyword evidence="1" id="KW-1133">Transmembrane helix</keyword>
<keyword evidence="3" id="KW-1185">Reference proteome</keyword>
<accession>E4V2H3</accession>
<dbReference type="InParanoid" id="E4V2H3"/>
<gene>
    <name evidence="2" type="ORF">MGYG_07245</name>
</gene>
<dbReference type="GeneID" id="10026496"/>
<feature type="transmembrane region" description="Helical" evidence="1">
    <location>
        <begin position="62"/>
        <end position="84"/>
    </location>
</feature>
<protein>
    <recommendedName>
        <fullName evidence="4">Transmembrane protein</fullName>
    </recommendedName>
</protein>